<accession>A0AA38S2E8</accession>
<proteinExistence type="predicted"/>
<keyword evidence="2" id="KW-1185">Reference proteome</keyword>
<name>A0AA38S2E8_9PEZI</name>
<protein>
    <submittedName>
        <fullName evidence="1">Uncharacterized protein</fullName>
    </submittedName>
</protein>
<dbReference type="AlphaFoldDB" id="A0AA38S2E8"/>
<organism evidence="1 2">
    <name type="scientific">Coniochaeta hoffmannii</name>
    <dbReference type="NCBI Taxonomy" id="91930"/>
    <lineage>
        <taxon>Eukaryota</taxon>
        <taxon>Fungi</taxon>
        <taxon>Dikarya</taxon>
        <taxon>Ascomycota</taxon>
        <taxon>Pezizomycotina</taxon>
        <taxon>Sordariomycetes</taxon>
        <taxon>Sordariomycetidae</taxon>
        <taxon>Coniochaetales</taxon>
        <taxon>Coniochaetaceae</taxon>
        <taxon>Coniochaeta</taxon>
    </lineage>
</organism>
<dbReference type="EMBL" id="JANBVN010000001">
    <property type="protein sequence ID" value="KAJ9165749.1"/>
    <property type="molecule type" value="Genomic_DNA"/>
</dbReference>
<comment type="caution">
    <text evidence="1">The sequence shown here is derived from an EMBL/GenBank/DDBJ whole genome shotgun (WGS) entry which is preliminary data.</text>
</comment>
<gene>
    <name evidence="1" type="ORF">NKR19_g2</name>
</gene>
<sequence length="419" mass="47412">MLSTSTKDEIKSALEAYRSHIAANNRRALERLIPFIANWVPNREDYNEDDILEDEVPRYRLKCLSSLIGFGSIVSKLSDPTDVLTRWEELMPLLELDGVNRLRFPGFEEDEDEDGVRHPVAALADQKYRELKFNEYVAVVEAALRDRVLEEARGAVAFPEELRILFELGVDGLSGAGLAKWQGQFGCAFWIGLGQEPIGDVAIRVVGPDTEMGRWGGTIRREFNATDGVKEDERSDEEEFAWKYTINLKDVVFQSSNNFGERDANTAWNNAITFQEDAAYAHYHKYFGDIREYYNDKTGDDNYYWTDGEKHQTDIHIAMPFTRAQVAKKLASLVRAGCWVDIAYANANDAVLDALKDIDGKPIGIPRAYTSSHNYAMCALRNAVESLLRIRSPEIHAACLSQIFYRIRDTCSGKIKPGT</sequence>
<evidence type="ECO:0000313" key="1">
    <source>
        <dbReference type="EMBL" id="KAJ9165749.1"/>
    </source>
</evidence>
<dbReference type="Proteomes" id="UP001174691">
    <property type="component" value="Unassembled WGS sequence"/>
</dbReference>
<evidence type="ECO:0000313" key="2">
    <source>
        <dbReference type="Proteomes" id="UP001174691"/>
    </source>
</evidence>
<reference evidence="1" key="1">
    <citation type="submission" date="2022-07" db="EMBL/GenBank/DDBJ databases">
        <title>Fungi with potential for degradation of polypropylene.</title>
        <authorList>
            <person name="Gostincar C."/>
        </authorList>
    </citation>
    <scope>NUCLEOTIDE SEQUENCE</scope>
    <source>
        <strain evidence="1">EXF-13287</strain>
    </source>
</reference>